<proteinExistence type="predicted"/>
<dbReference type="InterPro" id="IPR026838">
    <property type="entry name" value="YheC/D"/>
</dbReference>
<dbReference type="Pfam" id="PF14398">
    <property type="entry name" value="ATPgrasp_YheCD"/>
    <property type="match status" value="1"/>
</dbReference>
<gene>
    <name evidence="1" type="ORF">DM558_11115</name>
</gene>
<sequence>MFVLENNPKQVVLIAPPNSRRVNAFQQALQDIDWPIAKIISFHDIVKHPNLLIDCIEQGDIVRLETSGECSETERLLLQLGESVVANNLVIDNLQLEQGEIIPSNQWYAGLSLFFRHVQQILQQAQPHYRMFDVSEGLVFFDKRKTSIHWQQQGLPTPEIITNHIESFEQLIDTLTKQKTSRVFIKLAHGSAASGTIALSVTDKKIHAVTTIELLQQTGQIHFYNTRRLKQYTDRQTIAMMFNQLLKYHDLQIEAWIPKASYQGKIFDVRIVVINGQAQHILIRLGKRAMTNLHLENGRGDLEQVKTYLGDHWATIPKLAEQAMLAFPNSLYAGLDVLVTPHQHKAYLLEANTFGDFHPNTYWQGLNTYQAELLALLKRNKLIDD</sequence>
<name>A0A3S9XFS8_9GAMM</name>
<accession>A0A3S9XFS8</accession>
<dbReference type="Gene3D" id="3.30.470.20">
    <property type="entry name" value="ATP-grasp fold, B domain"/>
    <property type="match status" value="1"/>
</dbReference>
<dbReference type="NCBIfam" id="NF038074">
    <property type="entry name" value="fam_STM4014"/>
    <property type="match status" value="1"/>
</dbReference>
<dbReference type="SUPFAM" id="SSF56059">
    <property type="entry name" value="Glutathione synthetase ATP-binding domain-like"/>
    <property type="match status" value="1"/>
</dbReference>
<reference evidence="2" key="1">
    <citation type="submission" date="2018-06" db="EMBL/GenBank/DDBJ databases">
        <title>Complete genome of Pseudomonas insecticola strain QZS01.</title>
        <authorList>
            <person name="Wang J."/>
            <person name="Su Q."/>
        </authorList>
    </citation>
    <scope>NUCLEOTIDE SEQUENCE [LARGE SCALE GENOMIC DNA]</scope>
    <source>
        <strain evidence="2">QZS01</strain>
    </source>
</reference>
<dbReference type="InterPro" id="IPR047778">
    <property type="entry name" value="STM4014-like"/>
</dbReference>
<keyword evidence="2" id="KW-1185">Reference proteome</keyword>
<dbReference type="Proteomes" id="UP000273143">
    <property type="component" value="Chromosome"/>
</dbReference>
<dbReference type="KEGG" id="emo:DM558_11115"/>
<evidence type="ECO:0000313" key="1">
    <source>
        <dbReference type="EMBL" id="AZS51287.1"/>
    </source>
</evidence>
<organism evidence="1 2">
    <name type="scientific">Entomomonas moraniae</name>
    <dbReference type="NCBI Taxonomy" id="2213226"/>
    <lineage>
        <taxon>Bacteria</taxon>
        <taxon>Pseudomonadati</taxon>
        <taxon>Pseudomonadota</taxon>
        <taxon>Gammaproteobacteria</taxon>
        <taxon>Pseudomonadales</taxon>
        <taxon>Pseudomonadaceae</taxon>
        <taxon>Entomomonas</taxon>
    </lineage>
</organism>
<dbReference type="AlphaFoldDB" id="A0A3S9XFS8"/>
<evidence type="ECO:0000313" key="2">
    <source>
        <dbReference type="Proteomes" id="UP000273143"/>
    </source>
</evidence>
<protein>
    <recommendedName>
        <fullName evidence="3">ATP-grasp domain-containing protein</fullName>
    </recommendedName>
</protein>
<dbReference type="EMBL" id="CP029822">
    <property type="protein sequence ID" value="AZS51287.1"/>
    <property type="molecule type" value="Genomic_DNA"/>
</dbReference>
<evidence type="ECO:0008006" key="3">
    <source>
        <dbReference type="Google" id="ProtNLM"/>
    </source>
</evidence>